<dbReference type="Pfam" id="PF11443">
    <property type="entry name" value="DUF2828"/>
    <property type="match status" value="1"/>
</dbReference>
<dbReference type="AlphaFoldDB" id="A0A803KSV9"/>
<dbReference type="InterPro" id="IPR011205">
    <property type="entry name" value="UCP015417_vWA"/>
</dbReference>
<evidence type="ECO:0000313" key="3">
    <source>
        <dbReference type="Proteomes" id="UP000596660"/>
    </source>
</evidence>
<dbReference type="EnsemblPlants" id="AUR62002117-RA">
    <property type="protein sequence ID" value="AUR62002117-RA:cds"/>
    <property type="gene ID" value="AUR62002117"/>
</dbReference>
<accession>A0A803KSV9</accession>
<evidence type="ECO:0000259" key="1">
    <source>
        <dbReference type="Pfam" id="PF11443"/>
    </source>
</evidence>
<name>A0A803KSV9_CHEQI</name>
<reference evidence="2" key="2">
    <citation type="submission" date="2021-03" db="UniProtKB">
        <authorList>
            <consortium name="EnsemblPlants"/>
        </authorList>
    </citation>
    <scope>IDENTIFICATION</scope>
</reference>
<feature type="domain" description="DUF2828" evidence="1">
    <location>
        <begin position="18"/>
        <end position="200"/>
    </location>
</feature>
<dbReference type="PIRSF" id="PIRSF015417">
    <property type="entry name" value="T31B5_30_vWA"/>
    <property type="match status" value="1"/>
</dbReference>
<dbReference type="PANTHER" id="PTHR31373:SF27">
    <property type="entry name" value="TROVE DOMAIN-CONTAINING PROTEIN"/>
    <property type="match status" value="1"/>
</dbReference>
<dbReference type="Proteomes" id="UP000596660">
    <property type="component" value="Unplaced"/>
</dbReference>
<reference evidence="2" key="1">
    <citation type="journal article" date="2017" name="Nature">
        <title>The genome of Chenopodium quinoa.</title>
        <authorList>
            <person name="Jarvis D.E."/>
            <person name="Ho Y.S."/>
            <person name="Lightfoot D.J."/>
            <person name="Schmoeckel S.M."/>
            <person name="Li B."/>
            <person name="Borm T.J.A."/>
            <person name="Ohyanagi H."/>
            <person name="Mineta K."/>
            <person name="Michell C.T."/>
            <person name="Saber N."/>
            <person name="Kharbatia N.M."/>
            <person name="Rupper R.R."/>
            <person name="Sharp A.R."/>
            <person name="Dally N."/>
            <person name="Boughton B.A."/>
            <person name="Woo Y.H."/>
            <person name="Gao G."/>
            <person name="Schijlen E.G.W.M."/>
            <person name="Guo X."/>
            <person name="Momin A.A."/>
            <person name="Negrao S."/>
            <person name="Al-Babili S."/>
            <person name="Gehring C."/>
            <person name="Roessner U."/>
            <person name="Jung C."/>
            <person name="Murphy K."/>
            <person name="Arold S.T."/>
            <person name="Gojobori T."/>
            <person name="van der Linden C.G."/>
            <person name="van Loo E.N."/>
            <person name="Jellen E.N."/>
            <person name="Maughan P.J."/>
            <person name="Tester M."/>
        </authorList>
    </citation>
    <scope>NUCLEOTIDE SEQUENCE [LARGE SCALE GENOMIC DNA]</scope>
    <source>
        <strain evidence="2">cv. PI 614886</strain>
    </source>
</reference>
<dbReference type="Gramene" id="AUR62002117-RA">
    <property type="protein sequence ID" value="AUR62002117-RA:cds"/>
    <property type="gene ID" value="AUR62002117"/>
</dbReference>
<sequence>MKDEWESRKPAFFRATLHEEGLKKAKVLEAEKKANKAKKAIDRYNHDPEYRFLFDCICDVFANLLKTDMKLLKECDYEDISLAAKWCPCESIARKVFPREEYVEYGAVEEAHYAYRVRTRLRKEVLDPLRKALELPEVYMCAKRWRDIPYDRVASTAMNLENKVFLKRDRDGFEEYLTDVKEGDMTISAGSLLPHEIVRRRSLMRSQSFNGRGWWMT</sequence>
<organism evidence="2 3">
    <name type="scientific">Chenopodium quinoa</name>
    <name type="common">Quinoa</name>
    <dbReference type="NCBI Taxonomy" id="63459"/>
    <lineage>
        <taxon>Eukaryota</taxon>
        <taxon>Viridiplantae</taxon>
        <taxon>Streptophyta</taxon>
        <taxon>Embryophyta</taxon>
        <taxon>Tracheophyta</taxon>
        <taxon>Spermatophyta</taxon>
        <taxon>Magnoliopsida</taxon>
        <taxon>eudicotyledons</taxon>
        <taxon>Gunneridae</taxon>
        <taxon>Pentapetalae</taxon>
        <taxon>Caryophyllales</taxon>
        <taxon>Chenopodiaceae</taxon>
        <taxon>Chenopodioideae</taxon>
        <taxon>Atripliceae</taxon>
        <taxon>Chenopodium</taxon>
    </lineage>
</organism>
<dbReference type="InterPro" id="IPR058580">
    <property type="entry name" value="DUF2828"/>
</dbReference>
<keyword evidence="3" id="KW-1185">Reference proteome</keyword>
<dbReference type="PANTHER" id="PTHR31373">
    <property type="entry name" value="OS06G0652100 PROTEIN"/>
    <property type="match status" value="1"/>
</dbReference>
<protein>
    <recommendedName>
        <fullName evidence="1">DUF2828 domain-containing protein</fullName>
    </recommendedName>
</protein>
<evidence type="ECO:0000313" key="2">
    <source>
        <dbReference type="EnsemblPlants" id="AUR62002117-RA:cds"/>
    </source>
</evidence>
<proteinExistence type="predicted"/>